<dbReference type="AlphaFoldDB" id="A0A504YTF5"/>
<comment type="caution">
    <text evidence="1">The sequence shown here is derived from an EMBL/GenBank/DDBJ whole genome shotgun (WGS) entry which is preliminary data.</text>
</comment>
<protein>
    <submittedName>
        <fullName evidence="1">Uncharacterized protein</fullName>
    </submittedName>
</protein>
<proteinExistence type="predicted"/>
<accession>A0A504YTF5</accession>
<evidence type="ECO:0000313" key="1">
    <source>
        <dbReference type="EMBL" id="TPP61267.1"/>
    </source>
</evidence>
<name>A0A504YTF5_FASGI</name>
<reference evidence="1 2" key="1">
    <citation type="submission" date="2019-04" db="EMBL/GenBank/DDBJ databases">
        <title>Annotation for the trematode Fasciola gigantica.</title>
        <authorList>
            <person name="Choi Y.-J."/>
        </authorList>
    </citation>
    <scope>NUCLEOTIDE SEQUENCE [LARGE SCALE GENOMIC DNA]</scope>
    <source>
        <strain evidence="1">Uganda_cow_1</strain>
    </source>
</reference>
<organism evidence="1 2">
    <name type="scientific">Fasciola gigantica</name>
    <name type="common">Giant liver fluke</name>
    <dbReference type="NCBI Taxonomy" id="46835"/>
    <lineage>
        <taxon>Eukaryota</taxon>
        <taxon>Metazoa</taxon>
        <taxon>Spiralia</taxon>
        <taxon>Lophotrochozoa</taxon>
        <taxon>Platyhelminthes</taxon>
        <taxon>Trematoda</taxon>
        <taxon>Digenea</taxon>
        <taxon>Plagiorchiida</taxon>
        <taxon>Echinostomata</taxon>
        <taxon>Echinostomatoidea</taxon>
        <taxon>Fasciolidae</taxon>
        <taxon>Fasciola</taxon>
    </lineage>
</organism>
<dbReference type="Proteomes" id="UP000316759">
    <property type="component" value="Unassembled WGS sequence"/>
</dbReference>
<dbReference type="EMBL" id="SUNJ01008390">
    <property type="protein sequence ID" value="TPP61267.1"/>
    <property type="molecule type" value="Genomic_DNA"/>
</dbReference>
<gene>
    <name evidence="1" type="ORF">FGIG_02316</name>
</gene>
<evidence type="ECO:0000313" key="2">
    <source>
        <dbReference type="Proteomes" id="UP000316759"/>
    </source>
</evidence>
<sequence>MGNKILEEGTAYDQAKALSLAHQQSPMFAQSKPPIYIAATTDSLSARSQISDKQAEAILAASRMSCLLSIFVPNVPRKIQSASRVANGYTFKSSAGLLRTQSIPRPSRHFLLPPSSYL</sequence>
<keyword evidence="2" id="KW-1185">Reference proteome</keyword>